<evidence type="ECO:0000313" key="1">
    <source>
        <dbReference type="EMBL" id="GAV71013.1"/>
    </source>
</evidence>
<dbReference type="AlphaFoldDB" id="A0A1Q3BTA9"/>
<reference evidence="2" key="1">
    <citation type="submission" date="2016-04" db="EMBL/GenBank/DDBJ databases">
        <title>Cephalotus genome sequencing.</title>
        <authorList>
            <person name="Fukushima K."/>
            <person name="Hasebe M."/>
            <person name="Fang X."/>
        </authorList>
    </citation>
    <scope>NUCLEOTIDE SEQUENCE [LARGE SCALE GENOMIC DNA]</scope>
    <source>
        <strain evidence="2">cv. St1</strain>
    </source>
</reference>
<gene>
    <name evidence="1" type="ORF">CFOL_v3_14507</name>
</gene>
<dbReference type="EMBL" id="BDDD01000860">
    <property type="protein sequence ID" value="GAV71013.1"/>
    <property type="molecule type" value="Genomic_DNA"/>
</dbReference>
<protein>
    <submittedName>
        <fullName evidence="1">UBN2_3 domain-containing protein</fullName>
    </submittedName>
</protein>
<feature type="non-terminal residue" evidence="1">
    <location>
        <position position="1"/>
    </location>
</feature>
<sequence length="130" mass="14566">LFSAVNNVVVNNQICTIKTLNGDNFKRWKNDVELATGLADLDVALTKNDPAKPATTYQKWERANRLSIMIMKMSISKRFRGVVPSETNAKKFLDAIGQRFLEFEKAKTGELMQKLSTIMNDGESGVRGIL</sequence>
<evidence type="ECO:0000313" key="2">
    <source>
        <dbReference type="Proteomes" id="UP000187406"/>
    </source>
</evidence>
<dbReference type="OrthoDB" id="1162772at2759"/>
<name>A0A1Q3BTA9_CEPFO</name>
<organism evidence="1 2">
    <name type="scientific">Cephalotus follicularis</name>
    <name type="common">Albany pitcher plant</name>
    <dbReference type="NCBI Taxonomy" id="3775"/>
    <lineage>
        <taxon>Eukaryota</taxon>
        <taxon>Viridiplantae</taxon>
        <taxon>Streptophyta</taxon>
        <taxon>Embryophyta</taxon>
        <taxon>Tracheophyta</taxon>
        <taxon>Spermatophyta</taxon>
        <taxon>Magnoliopsida</taxon>
        <taxon>eudicotyledons</taxon>
        <taxon>Gunneridae</taxon>
        <taxon>Pentapetalae</taxon>
        <taxon>rosids</taxon>
        <taxon>fabids</taxon>
        <taxon>Oxalidales</taxon>
        <taxon>Cephalotaceae</taxon>
        <taxon>Cephalotus</taxon>
    </lineage>
</organism>
<dbReference type="InParanoid" id="A0A1Q3BTA9"/>
<comment type="caution">
    <text evidence="1">The sequence shown here is derived from an EMBL/GenBank/DDBJ whole genome shotgun (WGS) entry which is preliminary data.</text>
</comment>
<proteinExistence type="predicted"/>
<keyword evidence="2" id="KW-1185">Reference proteome</keyword>
<dbReference type="Proteomes" id="UP000187406">
    <property type="component" value="Unassembled WGS sequence"/>
</dbReference>
<accession>A0A1Q3BTA9</accession>